<organism evidence="8 9">
    <name type="scientific">Streptomyces fuscichromogenes</name>
    <dbReference type="NCBI Taxonomy" id="1324013"/>
    <lineage>
        <taxon>Bacteria</taxon>
        <taxon>Bacillati</taxon>
        <taxon>Actinomycetota</taxon>
        <taxon>Actinomycetes</taxon>
        <taxon>Kitasatosporales</taxon>
        <taxon>Streptomycetaceae</taxon>
        <taxon>Streptomyces</taxon>
    </lineage>
</organism>
<keyword evidence="2" id="KW-0001">2Fe-2S</keyword>
<dbReference type="GO" id="GO:0005506">
    <property type="term" value="F:iron ion binding"/>
    <property type="evidence" value="ECO:0007669"/>
    <property type="project" value="InterPro"/>
</dbReference>
<evidence type="ECO:0000313" key="9">
    <source>
        <dbReference type="Proteomes" id="UP000653411"/>
    </source>
</evidence>
<evidence type="ECO:0000256" key="2">
    <source>
        <dbReference type="ARBA" id="ARBA00022714"/>
    </source>
</evidence>
<evidence type="ECO:0000256" key="3">
    <source>
        <dbReference type="ARBA" id="ARBA00022723"/>
    </source>
</evidence>
<accession>A0A918CPG7</accession>
<proteinExistence type="predicted"/>
<dbReference type="Pfam" id="PF00355">
    <property type="entry name" value="Rieske"/>
    <property type="match status" value="1"/>
</dbReference>
<sequence length="450" mass="51170">MTAIDDDLGAATGVPGRGGVPFPMRDRLHVPRERYFDRGFYELEKRSLWSRTWQMACRLEEIPQPHDFVEYEICGRSLLLVRQPDRSVKALHNACRHRATQLEKGAGRLAGGQIVCPFHGWRWNADGTNSFVYGASGFAPECLRPDDLRLRECRAEVWGGCVWINLDPDASPLREALHPVADLLESIAVGNWQVRWWKEVVLHANWKLAQEAFMEGYHVPQTHPQLAGGLSVEDFPVDQNRYDAFDNGHSSFGRKLAGERYTSIETLILGGQLLSDGQDAMTLERDLTVFEGFRNKIQPGDDVGAAAAEALRDHAKGAGIPWPEGLEDSPLFFGGEVFVFPNLFFLPQYNNCLSYRIRPHQDDPEWCRFEVWSLTTYPATELRPRAEQLGRFAKDDSEHWGLIPMQDFSNIERQQAGLHTVGFEETRLATEWENAIGNMHVELDRRLARD</sequence>
<dbReference type="InterPro" id="IPR001663">
    <property type="entry name" value="Rng_hydr_dOase-A"/>
</dbReference>
<dbReference type="GO" id="GO:0004497">
    <property type="term" value="F:monooxygenase activity"/>
    <property type="evidence" value="ECO:0007669"/>
    <property type="project" value="UniProtKB-ARBA"/>
</dbReference>
<name>A0A918CPG7_9ACTN</name>
<dbReference type="SUPFAM" id="SSF55961">
    <property type="entry name" value="Bet v1-like"/>
    <property type="match status" value="1"/>
</dbReference>
<evidence type="ECO:0000256" key="4">
    <source>
        <dbReference type="ARBA" id="ARBA00023002"/>
    </source>
</evidence>
<dbReference type="PROSITE" id="PS51296">
    <property type="entry name" value="RIESKE"/>
    <property type="match status" value="1"/>
</dbReference>
<dbReference type="Gene3D" id="2.102.10.10">
    <property type="entry name" value="Rieske [2Fe-2S] iron-sulphur domain"/>
    <property type="match status" value="1"/>
</dbReference>
<keyword evidence="9" id="KW-1185">Reference proteome</keyword>
<dbReference type="SUPFAM" id="SSF50022">
    <property type="entry name" value="ISP domain"/>
    <property type="match status" value="1"/>
</dbReference>
<dbReference type="PRINTS" id="PR00090">
    <property type="entry name" value="RNGDIOXGNASE"/>
</dbReference>
<comment type="cofactor">
    <cofactor evidence="1">
        <name>Fe cation</name>
        <dbReference type="ChEBI" id="CHEBI:24875"/>
    </cofactor>
</comment>
<dbReference type="CDD" id="cd03469">
    <property type="entry name" value="Rieske_RO_Alpha_N"/>
    <property type="match status" value="1"/>
</dbReference>
<evidence type="ECO:0000256" key="6">
    <source>
        <dbReference type="ARBA" id="ARBA00023014"/>
    </source>
</evidence>
<keyword evidence="5" id="KW-0408">Iron</keyword>
<dbReference type="InterPro" id="IPR015879">
    <property type="entry name" value="Ring_hydroxy_dOase_asu_C_dom"/>
</dbReference>
<dbReference type="RefSeq" id="WP_229712908.1">
    <property type="nucleotide sequence ID" value="NZ_BMML01000003.1"/>
</dbReference>
<keyword evidence="6" id="KW-0411">Iron-sulfur</keyword>
<reference evidence="8" key="1">
    <citation type="journal article" date="2014" name="Int. J. Syst. Evol. Microbiol.">
        <title>Complete genome sequence of Corynebacterium casei LMG S-19264T (=DSM 44701T), isolated from a smear-ripened cheese.</title>
        <authorList>
            <consortium name="US DOE Joint Genome Institute (JGI-PGF)"/>
            <person name="Walter F."/>
            <person name="Albersmeier A."/>
            <person name="Kalinowski J."/>
            <person name="Ruckert C."/>
        </authorList>
    </citation>
    <scope>NUCLEOTIDE SEQUENCE</scope>
    <source>
        <strain evidence="8">CGMCC 4.7110</strain>
    </source>
</reference>
<evidence type="ECO:0000259" key="7">
    <source>
        <dbReference type="PROSITE" id="PS51296"/>
    </source>
</evidence>
<feature type="domain" description="Rieske" evidence="7">
    <location>
        <begin position="53"/>
        <end position="164"/>
    </location>
</feature>
<dbReference type="CDD" id="cd08882">
    <property type="entry name" value="RHO_alpha_C_MupW-like"/>
    <property type="match status" value="1"/>
</dbReference>
<dbReference type="PANTHER" id="PTHR43756">
    <property type="entry name" value="CHOLINE MONOOXYGENASE, CHLOROPLASTIC"/>
    <property type="match status" value="1"/>
</dbReference>
<reference evidence="8" key="2">
    <citation type="submission" date="2020-09" db="EMBL/GenBank/DDBJ databases">
        <authorList>
            <person name="Sun Q."/>
            <person name="Zhou Y."/>
        </authorList>
    </citation>
    <scope>NUCLEOTIDE SEQUENCE</scope>
    <source>
        <strain evidence="8">CGMCC 4.7110</strain>
    </source>
</reference>
<evidence type="ECO:0000256" key="1">
    <source>
        <dbReference type="ARBA" id="ARBA00001962"/>
    </source>
</evidence>
<dbReference type="EMBL" id="BMML01000003">
    <property type="protein sequence ID" value="GGM98335.1"/>
    <property type="molecule type" value="Genomic_DNA"/>
</dbReference>
<gene>
    <name evidence="8" type="ORF">GCM10011578_019170</name>
</gene>
<keyword evidence="4" id="KW-0560">Oxidoreductase</keyword>
<dbReference type="Pfam" id="PF00848">
    <property type="entry name" value="Ring_hydroxyl_A"/>
    <property type="match status" value="1"/>
</dbReference>
<keyword evidence="3" id="KW-0479">Metal-binding</keyword>
<dbReference type="AlphaFoldDB" id="A0A918CPG7"/>
<dbReference type="Gene3D" id="3.90.380.10">
    <property type="entry name" value="Naphthalene 1,2-dioxygenase Alpha Subunit, Chain A, domain 1"/>
    <property type="match status" value="1"/>
</dbReference>
<evidence type="ECO:0000256" key="5">
    <source>
        <dbReference type="ARBA" id="ARBA00023004"/>
    </source>
</evidence>
<comment type="caution">
    <text evidence="8">The sequence shown here is derived from an EMBL/GenBank/DDBJ whole genome shotgun (WGS) entry which is preliminary data.</text>
</comment>
<dbReference type="GO" id="GO:0051537">
    <property type="term" value="F:2 iron, 2 sulfur cluster binding"/>
    <property type="evidence" value="ECO:0007669"/>
    <property type="project" value="UniProtKB-KW"/>
</dbReference>
<dbReference type="PANTHER" id="PTHR43756:SF5">
    <property type="entry name" value="CHOLINE MONOOXYGENASE, CHLOROPLASTIC"/>
    <property type="match status" value="1"/>
</dbReference>
<dbReference type="InterPro" id="IPR036922">
    <property type="entry name" value="Rieske_2Fe-2S_sf"/>
</dbReference>
<protein>
    <submittedName>
        <fullName evidence="8">(2Fe-2S)-binding protein</fullName>
    </submittedName>
</protein>
<dbReference type="Proteomes" id="UP000653411">
    <property type="component" value="Unassembled WGS sequence"/>
</dbReference>
<evidence type="ECO:0000313" key="8">
    <source>
        <dbReference type="EMBL" id="GGM98335.1"/>
    </source>
</evidence>
<dbReference type="GO" id="GO:0016705">
    <property type="term" value="F:oxidoreductase activity, acting on paired donors, with incorporation or reduction of molecular oxygen"/>
    <property type="evidence" value="ECO:0007669"/>
    <property type="project" value="UniProtKB-ARBA"/>
</dbReference>
<dbReference type="InterPro" id="IPR017941">
    <property type="entry name" value="Rieske_2Fe-2S"/>
</dbReference>